<reference evidence="4 5" key="1">
    <citation type="submission" date="2019-10" db="EMBL/GenBank/DDBJ databases">
        <title>Genome Sequences from Six Type Strain Members of the Archaeal Family Sulfolobaceae: Acidianus ambivalens, Acidianus infernus, Metallosphaera prunae, Stygiolobus azoricus, Sulfolobus metallicus, and Sulfurisphaera ohwakuensis.</title>
        <authorList>
            <person name="Counts J.A."/>
            <person name="Kelly R.M."/>
        </authorList>
    </citation>
    <scope>NUCLEOTIDE SEQUENCE [LARGE SCALE GENOMIC DNA]</scope>
    <source>
        <strain evidence="4 5">FC6</strain>
    </source>
</reference>
<evidence type="ECO:0000313" key="5">
    <source>
        <dbReference type="Proteomes" id="UP000423396"/>
    </source>
</evidence>
<dbReference type="Pfam" id="PF02475">
    <property type="entry name" value="TRM5-TYW2_MTfase"/>
    <property type="match status" value="1"/>
</dbReference>
<keyword evidence="2" id="KW-0949">S-adenosyl-L-methionine</keyword>
<dbReference type="AlphaFoldDB" id="A0A650CPI7"/>
<evidence type="ECO:0000313" key="4">
    <source>
        <dbReference type="EMBL" id="QGR19756.1"/>
    </source>
</evidence>
<dbReference type="NCBIfam" id="TIGR01444">
    <property type="entry name" value="fkbM_fam"/>
    <property type="match status" value="1"/>
</dbReference>
<feature type="domain" description="TRM5/TYW2-like methyltransferase" evidence="3">
    <location>
        <begin position="33"/>
        <end position="89"/>
    </location>
</feature>
<gene>
    <name evidence="4" type="ORF">D1868_06965</name>
</gene>
<name>A0A650CPI7_9CREN</name>
<sequence length="242" mass="27580">MIFTYGKTRLKVPEGYEYVYYATFIAGEWDFLKVKNTDTVLDAGAFIGDFTVKVARKAKEVVAVEPLPWAFKLLKENVELNNLKNVVLVNKALYDTDGVRLKIIDEGTGSRIGENGIEVDGVTVSSLGKFSVVKMDIEGAEGRVMKSGEWLDHVKQIAVELHGRENIEIIPKLLRERGFVIRFMTRGDLVRNTVRNVLLHPFSFIKAEARTKVVLNYFRRRYSVPALSREEYKIIYGRRGCL</sequence>
<dbReference type="InterPro" id="IPR029063">
    <property type="entry name" value="SAM-dependent_MTases_sf"/>
</dbReference>
<protein>
    <submittedName>
        <fullName evidence="4">FkbM family methyltransferase</fullName>
    </submittedName>
</protein>
<dbReference type="GO" id="GO:0008168">
    <property type="term" value="F:methyltransferase activity"/>
    <property type="evidence" value="ECO:0007669"/>
    <property type="project" value="UniProtKB-KW"/>
</dbReference>
<organism evidence="4 5">
    <name type="scientific">Stygiolobus azoricus</name>
    <dbReference type="NCBI Taxonomy" id="41675"/>
    <lineage>
        <taxon>Archaea</taxon>
        <taxon>Thermoproteota</taxon>
        <taxon>Thermoprotei</taxon>
        <taxon>Sulfolobales</taxon>
        <taxon>Sulfolobaceae</taxon>
        <taxon>Stygiolobus</taxon>
    </lineage>
</organism>
<proteinExistence type="predicted"/>
<dbReference type="Gene3D" id="3.40.50.150">
    <property type="entry name" value="Vaccinia Virus protein VP39"/>
    <property type="match status" value="1"/>
</dbReference>
<dbReference type="PANTHER" id="PTHR34203">
    <property type="entry name" value="METHYLTRANSFERASE, FKBM FAMILY PROTEIN"/>
    <property type="match status" value="1"/>
</dbReference>
<dbReference type="SUPFAM" id="SSF53335">
    <property type="entry name" value="S-adenosyl-L-methionine-dependent methyltransferases"/>
    <property type="match status" value="1"/>
</dbReference>
<dbReference type="GO" id="GO:0032259">
    <property type="term" value="P:methylation"/>
    <property type="evidence" value="ECO:0007669"/>
    <property type="project" value="UniProtKB-KW"/>
</dbReference>
<dbReference type="KEGG" id="sazo:D1868_06965"/>
<accession>A0A650CPI7</accession>
<dbReference type="GeneID" id="42798800"/>
<dbReference type="InterPro" id="IPR006342">
    <property type="entry name" value="FkbM_mtfrase"/>
</dbReference>
<dbReference type="CDD" id="cd02440">
    <property type="entry name" value="AdoMet_MTases"/>
    <property type="match status" value="1"/>
</dbReference>
<dbReference type="PANTHER" id="PTHR34203:SF15">
    <property type="entry name" value="SLL1173 PROTEIN"/>
    <property type="match status" value="1"/>
</dbReference>
<dbReference type="EMBL" id="CP045483">
    <property type="protein sequence ID" value="QGR19756.1"/>
    <property type="molecule type" value="Genomic_DNA"/>
</dbReference>
<evidence type="ECO:0000256" key="1">
    <source>
        <dbReference type="ARBA" id="ARBA00022679"/>
    </source>
</evidence>
<keyword evidence="5" id="KW-1185">Reference proteome</keyword>
<dbReference type="RefSeq" id="WP_156006849.1">
    <property type="nucleotide sequence ID" value="NZ_CP045483.1"/>
</dbReference>
<dbReference type="OrthoDB" id="40095at2157"/>
<evidence type="ECO:0000256" key="2">
    <source>
        <dbReference type="ARBA" id="ARBA00022691"/>
    </source>
</evidence>
<dbReference type="InterPro" id="IPR056743">
    <property type="entry name" value="TRM5-TYW2-like_MTfase"/>
</dbReference>
<dbReference type="InterPro" id="IPR052514">
    <property type="entry name" value="SAM-dependent_MTase"/>
</dbReference>
<keyword evidence="4" id="KW-0489">Methyltransferase</keyword>
<dbReference type="Proteomes" id="UP000423396">
    <property type="component" value="Chromosome"/>
</dbReference>
<keyword evidence="1 4" id="KW-0808">Transferase</keyword>
<evidence type="ECO:0000259" key="3">
    <source>
        <dbReference type="Pfam" id="PF02475"/>
    </source>
</evidence>